<dbReference type="PANTHER" id="PTHR22748">
    <property type="entry name" value="AP ENDONUCLEASE"/>
    <property type="match status" value="1"/>
</dbReference>
<dbReference type="PANTHER" id="PTHR22748:SF11">
    <property type="entry name" value="OS07G0184032 PROTEIN"/>
    <property type="match status" value="1"/>
</dbReference>
<dbReference type="InterPro" id="IPR036691">
    <property type="entry name" value="Endo/exonu/phosph_ase_sf"/>
</dbReference>
<dbReference type="Pfam" id="PF03372">
    <property type="entry name" value="Exo_endo_phos"/>
    <property type="match status" value="1"/>
</dbReference>
<evidence type="ECO:0000256" key="1">
    <source>
        <dbReference type="ARBA" id="ARBA00007092"/>
    </source>
</evidence>
<dbReference type="EMBL" id="LXQA010003236">
    <property type="protein sequence ID" value="MCH82126.1"/>
    <property type="molecule type" value="Genomic_DNA"/>
</dbReference>
<feature type="non-terminal residue" evidence="7">
    <location>
        <position position="160"/>
    </location>
</feature>
<dbReference type="InterPro" id="IPR004808">
    <property type="entry name" value="AP_endonuc_1"/>
</dbReference>
<evidence type="ECO:0000259" key="6">
    <source>
        <dbReference type="Pfam" id="PF03372"/>
    </source>
</evidence>
<keyword evidence="4 5" id="KW-0460">Magnesium</keyword>
<keyword evidence="3" id="KW-0378">Hydrolase</keyword>
<keyword evidence="2 5" id="KW-0479">Metal-binding</keyword>
<dbReference type="GO" id="GO:0046872">
    <property type="term" value="F:metal ion binding"/>
    <property type="evidence" value="ECO:0007669"/>
    <property type="project" value="UniProtKB-KW"/>
</dbReference>
<evidence type="ECO:0000256" key="5">
    <source>
        <dbReference type="PIRSR" id="PIRSR604808-2"/>
    </source>
</evidence>
<gene>
    <name evidence="7" type="ORF">A2U01_0002923</name>
</gene>
<feature type="binding site" evidence="5">
    <location>
        <position position="36"/>
    </location>
    <ligand>
        <name>Mg(2+)</name>
        <dbReference type="ChEBI" id="CHEBI:18420"/>
        <label>1</label>
    </ligand>
</feature>
<dbReference type="GO" id="GO:0006284">
    <property type="term" value="P:base-excision repair"/>
    <property type="evidence" value="ECO:0007669"/>
    <property type="project" value="TreeGrafter"/>
</dbReference>
<protein>
    <recommendedName>
        <fullName evidence="6">Endonuclease/exonuclease/phosphatase domain-containing protein</fullName>
    </recommendedName>
</protein>
<evidence type="ECO:0000256" key="3">
    <source>
        <dbReference type="ARBA" id="ARBA00022801"/>
    </source>
</evidence>
<proteinExistence type="inferred from homology"/>
<comment type="caution">
    <text evidence="7">The sequence shown here is derived from an EMBL/GenBank/DDBJ whole genome shotgun (WGS) entry which is preliminary data.</text>
</comment>
<reference evidence="7 8" key="1">
    <citation type="journal article" date="2018" name="Front. Plant Sci.">
        <title>Red Clover (Trifolium pratense) and Zigzag Clover (T. medium) - A Picture of Genomic Similarities and Differences.</title>
        <authorList>
            <person name="Dluhosova J."/>
            <person name="Istvanek J."/>
            <person name="Nedelnik J."/>
            <person name="Repkova J."/>
        </authorList>
    </citation>
    <scope>NUCLEOTIDE SEQUENCE [LARGE SCALE GENOMIC DNA]</scope>
    <source>
        <strain evidence="8">cv. 10/8</strain>
        <tissue evidence="7">Leaf</tissue>
    </source>
</reference>
<dbReference type="GO" id="GO:0003906">
    <property type="term" value="F:DNA-(apurinic or apyrimidinic site) endonuclease activity"/>
    <property type="evidence" value="ECO:0007669"/>
    <property type="project" value="TreeGrafter"/>
</dbReference>
<feature type="binding site" evidence="5">
    <location>
        <position position="7"/>
    </location>
    <ligand>
        <name>Mg(2+)</name>
        <dbReference type="ChEBI" id="CHEBI:18420"/>
        <label>1</label>
    </ligand>
</feature>
<name>A0A392M468_9FABA</name>
<dbReference type="SUPFAM" id="SSF56219">
    <property type="entry name" value="DNase I-like"/>
    <property type="match status" value="1"/>
</dbReference>
<dbReference type="GO" id="GO:0008081">
    <property type="term" value="F:phosphoric diester hydrolase activity"/>
    <property type="evidence" value="ECO:0007669"/>
    <property type="project" value="TreeGrafter"/>
</dbReference>
<dbReference type="GO" id="GO:0005634">
    <property type="term" value="C:nucleus"/>
    <property type="evidence" value="ECO:0007669"/>
    <property type="project" value="TreeGrafter"/>
</dbReference>
<evidence type="ECO:0000313" key="8">
    <source>
        <dbReference type="Proteomes" id="UP000265520"/>
    </source>
</evidence>
<evidence type="ECO:0000256" key="4">
    <source>
        <dbReference type="ARBA" id="ARBA00022842"/>
    </source>
</evidence>
<evidence type="ECO:0000256" key="2">
    <source>
        <dbReference type="ARBA" id="ARBA00022723"/>
    </source>
</evidence>
<keyword evidence="5" id="KW-0464">Manganese</keyword>
<dbReference type="AlphaFoldDB" id="A0A392M468"/>
<dbReference type="Proteomes" id="UP000265520">
    <property type="component" value="Unassembled WGS sequence"/>
</dbReference>
<organism evidence="7 8">
    <name type="scientific">Trifolium medium</name>
    <dbReference type="NCBI Taxonomy" id="97028"/>
    <lineage>
        <taxon>Eukaryota</taxon>
        <taxon>Viridiplantae</taxon>
        <taxon>Streptophyta</taxon>
        <taxon>Embryophyta</taxon>
        <taxon>Tracheophyta</taxon>
        <taxon>Spermatophyta</taxon>
        <taxon>Magnoliopsida</taxon>
        <taxon>eudicotyledons</taxon>
        <taxon>Gunneridae</taxon>
        <taxon>Pentapetalae</taxon>
        <taxon>rosids</taxon>
        <taxon>fabids</taxon>
        <taxon>Fabales</taxon>
        <taxon>Fabaceae</taxon>
        <taxon>Papilionoideae</taxon>
        <taxon>50 kb inversion clade</taxon>
        <taxon>NPAAA clade</taxon>
        <taxon>Hologalegina</taxon>
        <taxon>IRL clade</taxon>
        <taxon>Trifolieae</taxon>
        <taxon>Trifolium</taxon>
    </lineage>
</organism>
<feature type="domain" description="Endonuclease/exonuclease/phosphatase" evidence="6">
    <location>
        <begin position="4"/>
        <end position="156"/>
    </location>
</feature>
<dbReference type="InterPro" id="IPR005135">
    <property type="entry name" value="Endo/exonuclease/phosphatase"/>
</dbReference>
<sequence length="160" mass="18110">MIVCSFNVRGLGSRVKMNKIRDLVREQNVDFLAIQETKMESINEGLCYSLWGGRDCGWVVLPSLGKSGGILSMWNKDKFAIIFSFTGEGFVGVCLNIVEEQRACFVVNVYAKCETQARRRLWENILMSKRGFGGDLWCVVGDFNAIRELNERRGLRADSV</sequence>
<keyword evidence="8" id="KW-1185">Reference proteome</keyword>
<evidence type="ECO:0000313" key="7">
    <source>
        <dbReference type="EMBL" id="MCH82126.1"/>
    </source>
</evidence>
<comment type="similarity">
    <text evidence="1">Belongs to the DNA repair enzymes AP/ExoA family.</text>
</comment>
<dbReference type="GO" id="GO:0008311">
    <property type="term" value="F:double-stranded DNA 3'-5' DNA exonuclease activity"/>
    <property type="evidence" value="ECO:0007669"/>
    <property type="project" value="TreeGrafter"/>
</dbReference>
<accession>A0A392M468</accession>
<comment type="cofactor">
    <cofactor evidence="5">
        <name>Mg(2+)</name>
        <dbReference type="ChEBI" id="CHEBI:18420"/>
    </cofactor>
    <cofactor evidence="5">
        <name>Mn(2+)</name>
        <dbReference type="ChEBI" id="CHEBI:29035"/>
    </cofactor>
    <text evidence="5">Probably binds two magnesium or manganese ions per subunit.</text>
</comment>
<dbReference type="Gene3D" id="3.60.10.10">
    <property type="entry name" value="Endonuclease/exonuclease/phosphatase"/>
    <property type="match status" value="1"/>
</dbReference>